<comment type="caution">
    <text evidence="2">The sequence shown here is derived from an EMBL/GenBank/DDBJ whole genome shotgun (WGS) entry which is preliminary data.</text>
</comment>
<accession>A0AAW0EZU2</accession>
<dbReference type="Gene3D" id="2.40.100.10">
    <property type="entry name" value="Cyclophilin-like"/>
    <property type="match status" value="1"/>
</dbReference>
<proteinExistence type="predicted"/>
<reference evidence="2 3" key="1">
    <citation type="journal article" date="2021" name="MBio">
        <title>A New Model Trypanosomatid, Novymonas esmeraldas: Genomic Perception of Its 'Candidatus Pandoraea novymonadis' Endosymbiont.</title>
        <authorList>
            <person name="Zakharova A."/>
            <person name="Saura A."/>
            <person name="Butenko A."/>
            <person name="Podesvova L."/>
            <person name="Warmusova S."/>
            <person name="Kostygov A.Y."/>
            <person name="Nenarokova A."/>
            <person name="Lukes J."/>
            <person name="Opperdoes F.R."/>
            <person name="Yurchenko V."/>
        </authorList>
    </citation>
    <scope>NUCLEOTIDE SEQUENCE [LARGE SCALE GENOMIC DNA]</scope>
    <source>
        <strain evidence="2 3">E262AT.01</strain>
    </source>
</reference>
<evidence type="ECO:0000313" key="3">
    <source>
        <dbReference type="Proteomes" id="UP001430356"/>
    </source>
</evidence>
<dbReference type="EMBL" id="JAECZO010000146">
    <property type="protein sequence ID" value="KAK7198363.1"/>
    <property type="molecule type" value="Genomic_DNA"/>
</dbReference>
<sequence length="203" mass="21500">MTSRSGLVEGPPHREARVVHIRICEGLLGFELYENTCADAFWRLAKSGQLSHVVFEDVLPGLGVLVHTKGAEGHVTTVGDVDAMTEMCENAALRHVGAGLLSCRLTVGTVMASSFLITLSAQPALDHTRIVFGRMFSGLDVVSSLPLKGSLSGTKEAFAPVVLQCVTGTRPRTTVPGSASPVPVDTACVVRSHGRLRLLDTPT</sequence>
<protein>
    <submittedName>
        <fullName evidence="2">Cyclophilin 3</fullName>
    </submittedName>
</protein>
<keyword evidence="3" id="KW-1185">Reference proteome</keyword>
<organism evidence="2 3">
    <name type="scientific">Novymonas esmeraldas</name>
    <dbReference type="NCBI Taxonomy" id="1808958"/>
    <lineage>
        <taxon>Eukaryota</taxon>
        <taxon>Discoba</taxon>
        <taxon>Euglenozoa</taxon>
        <taxon>Kinetoplastea</taxon>
        <taxon>Metakinetoplastina</taxon>
        <taxon>Trypanosomatida</taxon>
        <taxon>Trypanosomatidae</taxon>
        <taxon>Novymonas</taxon>
    </lineage>
</organism>
<dbReference type="GO" id="GO:0003755">
    <property type="term" value="F:peptidyl-prolyl cis-trans isomerase activity"/>
    <property type="evidence" value="ECO:0007669"/>
    <property type="project" value="InterPro"/>
</dbReference>
<dbReference type="PROSITE" id="PS50072">
    <property type="entry name" value="CSA_PPIASE_2"/>
    <property type="match status" value="1"/>
</dbReference>
<dbReference type="InterPro" id="IPR029000">
    <property type="entry name" value="Cyclophilin-like_dom_sf"/>
</dbReference>
<name>A0AAW0EZU2_9TRYP</name>
<dbReference type="InterPro" id="IPR002130">
    <property type="entry name" value="Cyclophilin-type_PPIase_dom"/>
</dbReference>
<dbReference type="Pfam" id="PF00160">
    <property type="entry name" value="Pro_isomerase"/>
    <property type="match status" value="1"/>
</dbReference>
<evidence type="ECO:0000313" key="2">
    <source>
        <dbReference type="EMBL" id="KAK7198363.1"/>
    </source>
</evidence>
<evidence type="ECO:0000259" key="1">
    <source>
        <dbReference type="PROSITE" id="PS50072"/>
    </source>
</evidence>
<dbReference type="SUPFAM" id="SSF50891">
    <property type="entry name" value="Cyclophilin-like"/>
    <property type="match status" value="1"/>
</dbReference>
<gene>
    <name evidence="2" type="ORF">NESM_000795400</name>
</gene>
<dbReference type="AlphaFoldDB" id="A0AAW0EZU2"/>
<feature type="domain" description="PPIase cyclophilin-type" evidence="1">
    <location>
        <begin position="23"/>
        <end position="167"/>
    </location>
</feature>
<dbReference type="Proteomes" id="UP001430356">
    <property type="component" value="Unassembled WGS sequence"/>
</dbReference>